<dbReference type="Pfam" id="PF15247">
    <property type="entry name" value="SLBP_RNA_bind"/>
    <property type="match status" value="1"/>
</dbReference>
<dbReference type="GO" id="GO:0005737">
    <property type="term" value="C:cytoplasm"/>
    <property type="evidence" value="ECO:0007669"/>
    <property type="project" value="TreeGrafter"/>
</dbReference>
<dbReference type="GO" id="GO:0071204">
    <property type="term" value="C:histone pre-mRNA 3'end processing complex"/>
    <property type="evidence" value="ECO:0007669"/>
    <property type="project" value="TreeGrafter"/>
</dbReference>
<evidence type="ECO:0000256" key="2">
    <source>
        <dbReference type="ARBA" id="ARBA00022884"/>
    </source>
</evidence>
<dbReference type="GO" id="GO:0071207">
    <property type="term" value="F:histone pre-mRNA stem-loop binding"/>
    <property type="evidence" value="ECO:0007669"/>
    <property type="project" value="TreeGrafter"/>
</dbReference>
<dbReference type="InterPro" id="IPR026502">
    <property type="entry name" value="SLBP1/SLBP2"/>
</dbReference>
<dbReference type="VEuPathDB" id="ToxoDB:EMH_0066570"/>
<dbReference type="GO" id="GO:0003729">
    <property type="term" value="F:mRNA binding"/>
    <property type="evidence" value="ECO:0007669"/>
    <property type="project" value="InterPro"/>
</dbReference>
<name>U6KEN0_9EIME</name>
<dbReference type="PANTHER" id="PTHR17408">
    <property type="entry name" value="HISTONE RNA HAIRPIN-BINDING PROTEIN"/>
    <property type="match status" value="1"/>
</dbReference>
<evidence type="ECO:0000259" key="4">
    <source>
        <dbReference type="Pfam" id="PF15247"/>
    </source>
</evidence>
<feature type="compositionally biased region" description="Low complexity" evidence="3">
    <location>
        <begin position="185"/>
        <end position="200"/>
    </location>
</feature>
<dbReference type="EMBL" id="HG687082">
    <property type="protein sequence ID" value="CDJ34717.1"/>
    <property type="molecule type" value="Genomic_DNA"/>
</dbReference>
<sequence>MAVFRSGIRWADMSTESFSRSKTAPGGTAQAALLLQAEQADQSYAPGDVAALPEFENSQAGMNQYFFEAAALGGEDSSKNGNASVHGTGHVAAACSSDKSASSKPSPDEEDGAAGKMPGFRGLLVSAPSDGASAGASDDTSNAGRRERNAACKISEAATLTPAKRNRRTSGAPDGAPNVVAENSEAPAQDGSASAAAQEGVTQRFPQSKRRRSTYSRRSADGYFPERMASNESSVMSHGQQGKRRSAKGNDRHRSGGTRRASEGPSNAGLLLHMGAPAFLQLPGLVSPMFMPVGLPPGTAAPLPGLLHPQAVKKQQAMVNSSKEQQEQEDEEEWHRRECARMKDIAIGKATAGYRNFLKRVGTERRSEGDPMTPDAKLRCSKAQFQRAYQKWRKQLHQYDTVEDEASAGTPSPAEAQPPTTALATADAGADGSPKETSDQQDLEAILAFNKECELAGL</sequence>
<feature type="domain" description="Histone RNA hairpin-binding protein RNA-binding" evidence="4">
    <location>
        <begin position="335"/>
        <end position="400"/>
    </location>
</feature>
<dbReference type="Gene3D" id="1.10.8.1120">
    <property type="entry name" value="Histone RNA hairpin-binding protein RNA-binding domain"/>
    <property type="match status" value="1"/>
</dbReference>
<protein>
    <recommendedName>
        <fullName evidence="4">Histone RNA hairpin-binding protein RNA-binding domain-containing protein</fullName>
    </recommendedName>
</protein>
<dbReference type="GO" id="GO:0051028">
    <property type="term" value="P:mRNA transport"/>
    <property type="evidence" value="ECO:0007669"/>
    <property type="project" value="TreeGrafter"/>
</dbReference>
<dbReference type="GeneID" id="25381209"/>
<feature type="region of interest" description="Disordered" evidence="3">
    <location>
        <begin position="76"/>
        <end position="267"/>
    </location>
</feature>
<evidence type="ECO:0000256" key="1">
    <source>
        <dbReference type="ARBA" id="ARBA00006151"/>
    </source>
</evidence>
<keyword evidence="2" id="KW-0694">RNA-binding</keyword>
<dbReference type="PANTHER" id="PTHR17408:SF0">
    <property type="entry name" value="HISTONE RNA HAIRPIN-BINDING PROTEIN"/>
    <property type="match status" value="1"/>
</dbReference>
<organism evidence="5 6">
    <name type="scientific">Eimeria mitis</name>
    <dbReference type="NCBI Taxonomy" id="44415"/>
    <lineage>
        <taxon>Eukaryota</taxon>
        <taxon>Sar</taxon>
        <taxon>Alveolata</taxon>
        <taxon>Apicomplexa</taxon>
        <taxon>Conoidasida</taxon>
        <taxon>Coccidia</taxon>
        <taxon>Eucoccidiorida</taxon>
        <taxon>Eimeriorina</taxon>
        <taxon>Eimeriidae</taxon>
        <taxon>Eimeria</taxon>
    </lineage>
</organism>
<reference evidence="5" key="2">
    <citation type="submission" date="2013-10" db="EMBL/GenBank/DDBJ databases">
        <authorList>
            <person name="Aslett M."/>
        </authorList>
    </citation>
    <scope>NUCLEOTIDE SEQUENCE [LARGE SCALE GENOMIC DNA]</scope>
    <source>
        <strain evidence="5">Houghton</strain>
    </source>
</reference>
<dbReference type="RefSeq" id="XP_013357280.1">
    <property type="nucleotide sequence ID" value="XM_013501826.1"/>
</dbReference>
<feature type="compositionally biased region" description="Low complexity" evidence="3">
    <location>
        <begin position="126"/>
        <end position="143"/>
    </location>
</feature>
<comment type="similarity">
    <text evidence="1">Belongs to the SLBP family.</text>
</comment>
<evidence type="ECO:0000313" key="5">
    <source>
        <dbReference type="EMBL" id="CDJ34717.1"/>
    </source>
</evidence>
<evidence type="ECO:0000313" key="6">
    <source>
        <dbReference type="Proteomes" id="UP000030744"/>
    </source>
</evidence>
<feature type="compositionally biased region" description="Polar residues" evidence="3">
    <location>
        <begin position="230"/>
        <end position="240"/>
    </location>
</feature>
<dbReference type="InterPro" id="IPR029344">
    <property type="entry name" value="SLBP_RNA_bind"/>
</dbReference>
<feature type="compositionally biased region" description="Low complexity" evidence="3">
    <location>
        <begin position="92"/>
        <end position="105"/>
    </location>
</feature>
<dbReference type="GO" id="GO:0006398">
    <property type="term" value="P:mRNA 3'-end processing by stem-loop binding and cleavage"/>
    <property type="evidence" value="ECO:0007669"/>
    <property type="project" value="TreeGrafter"/>
</dbReference>
<gene>
    <name evidence="5" type="ORF">EMH_0066570</name>
</gene>
<accession>U6KEN0</accession>
<dbReference type="InterPro" id="IPR038294">
    <property type="entry name" value="SLBP_RNA_bind_sf"/>
</dbReference>
<keyword evidence="6" id="KW-1185">Reference proteome</keyword>
<feature type="compositionally biased region" description="Low complexity" evidence="3">
    <location>
        <begin position="413"/>
        <end position="430"/>
    </location>
</feature>
<dbReference type="OrthoDB" id="265795at2759"/>
<dbReference type="AlphaFoldDB" id="U6KEN0"/>
<reference evidence="5" key="1">
    <citation type="submission" date="2013-10" db="EMBL/GenBank/DDBJ databases">
        <title>Genomic analysis of the causative agents of coccidiosis in chickens.</title>
        <authorList>
            <person name="Reid A.J."/>
            <person name="Blake D."/>
            <person name="Billington K."/>
            <person name="Browne H."/>
            <person name="Dunn M."/>
            <person name="Hung S."/>
            <person name="Kawahara F."/>
            <person name="Miranda-Saavedra D."/>
            <person name="Mourier T."/>
            <person name="Nagra H."/>
            <person name="Otto T.D."/>
            <person name="Rawlings N."/>
            <person name="Sanchez A."/>
            <person name="Sanders M."/>
            <person name="Subramaniam C."/>
            <person name="Tay Y."/>
            <person name="Dear P."/>
            <person name="Doerig C."/>
            <person name="Gruber A."/>
            <person name="Parkinson J."/>
            <person name="Shirley M."/>
            <person name="Wan K.L."/>
            <person name="Berriman M."/>
            <person name="Tomley F."/>
            <person name="Pain A."/>
        </authorList>
    </citation>
    <scope>NUCLEOTIDE SEQUENCE [LARGE SCALE GENOMIC DNA]</scope>
    <source>
        <strain evidence="5">Houghton</strain>
    </source>
</reference>
<dbReference type="Proteomes" id="UP000030744">
    <property type="component" value="Unassembled WGS sequence"/>
</dbReference>
<proteinExistence type="inferred from homology"/>
<feature type="region of interest" description="Disordered" evidence="3">
    <location>
        <begin position="400"/>
        <end position="443"/>
    </location>
</feature>
<evidence type="ECO:0000256" key="3">
    <source>
        <dbReference type="SAM" id="MobiDB-lite"/>
    </source>
</evidence>